<organism evidence="1 2">
    <name type="scientific">Steinernema glaseri</name>
    <dbReference type="NCBI Taxonomy" id="37863"/>
    <lineage>
        <taxon>Eukaryota</taxon>
        <taxon>Metazoa</taxon>
        <taxon>Ecdysozoa</taxon>
        <taxon>Nematoda</taxon>
        <taxon>Chromadorea</taxon>
        <taxon>Rhabditida</taxon>
        <taxon>Tylenchina</taxon>
        <taxon>Panagrolaimomorpha</taxon>
        <taxon>Strongyloidoidea</taxon>
        <taxon>Steinernematidae</taxon>
        <taxon>Steinernema</taxon>
    </lineage>
</organism>
<evidence type="ECO:0000313" key="2">
    <source>
        <dbReference type="WBParaSite" id="L893_g34015.t1"/>
    </source>
</evidence>
<evidence type="ECO:0000313" key="1">
    <source>
        <dbReference type="Proteomes" id="UP000095287"/>
    </source>
</evidence>
<dbReference type="WBParaSite" id="L893_g34015.t1">
    <property type="protein sequence ID" value="L893_g34015.t1"/>
    <property type="gene ID" value="L893_g34015"/>
</dbReference>
<dbReference type="Proteomes" id="UP000095287">
    <property type="component" value="Unplaced"/>
</dbReference>
<dbReference type="AlphaFoldDB" id="A0A1I8A9E9"/>
<keyword evidence="1" id="KW-1185">Reference proteome</keyword>
<reference evidence="2" key="1">
    <citation type="submission" date="2016-11" db="UniProtKB">
        <authorList>
            <consortium name="WormBaseParasite"/>
        </authorList>
    </citation>
    <scope>IDENTIFICATION</scope>
</reference>
<protein>
    <submittedName>
        <fullName evidence="2">AAA_6 domain-containing protein</fullName>
    </submittedName>
</protein>
<proteinExistence type="predicted"/>
<sequence>SLPSQRLAFQIAANCALYVSVNDFNHVKDSLADLTQRFGMDDKRSLESVCLLFSRLVDNLKGYPDKLREIAGEDFIFLKNIQQL</sequence>
<name>A0A1I8A9E9_9BILA</name>
<accession>A0A1I8A9E9</accession>